<dbReference type="EMBL" id="BLAE01000029">
    <property type="protein sequence ID" value="GES11353.1"/>
    <property type="molecule type" value="Genomic_DNA"/>
</dbReference>
<dbReference type="InterPro" id="IPR020471">
    <property type="entry name" value="AKR"/>
</dbReference>
<evidence type="ECO:0000313" key="3">
    <source>
        <dbReference type="EMBL" id="GES11353.1"/>
    </source>
</evidence>
<gene>
    <name evidence="3" type="ORF">Amac_049500</name>
</gene>
<dbReference type="GO" id="GO:0016491">
    <property type="term" value="F:oxidoreductase activity"/>
    <property type="evidence" value="ECO:0007669"/>
    <property type="project" value="UniProtKB-KW"/>
</dbReference>
<accession>A0A5M3WXU2</accession>
<dbReference type="RefSeq" id="WP_155356727.1">
    <property type="nucleotide sequence ID" value="NZ_BAAAHL010000049.1"/>
</dbReference>
<evidence type="ECO:0000256" key="1">
    <source>
        <dbReference type="ARBA" id="ARBA00023002"/>
    </source>
</evidence>
<dbReference type="GO" id="GO:0005737">
    <property type="term" value="C:cytoplasm"/>
    <property type="evidence" value="ECO:0007669"/>
    <property type="project" value="TreeGrafter"/>
</dbReference>
<dbReference type="InterPro" id="IPR036812">
    <property type="entry name" value="NAD(P)_OxRdtase_dom_sf"/>
</dbReference>
<reference evidence="3 4" key="1">
    <citation type="submission" date="2019-10" db="EMBL/GenBank/DDBJ databases">
        <title>Whole genome shotgun sequence of Acrocarpospora macrocephala NBRC 16266.</title>
        <authorList>
            <person name="Ichikawa N."/>
            <person name="Kimura A."/>
            <person name="Kitahashi Y."/>
            <person name="Komaki H."/>
            <person name="Oguchi A."/>
        </authorList>
    </citation>
    <scope>NUCLEOTIDE SEQUENCE [LARGE SCALE GENOMIC DNA]</scope>
    <source>
        <strain evidence="3 4">NBRC 16266</strain>
    </source>
</reference>
<dbReference type="PRINTS" id="PR00069">
    <property type="entry name" value="ALDKETRDTASE"/>
</dbReference>
<dbReference type="Gene3D" id="3.20.20.100">
    <property type="entry name" value="NADP-dependent oxidoreductase domain"/>
    <property type="match status" value="1"/>
</dbReference>
<dbReference type="CDD" id="cd19088">
    <property type="entry name" value="AKR_AKR13B1"/>
    <property type="match status" value="1"/>
</dbReference>
<dbReference type="Proteomes" id="UP000331127">
    <property type="component" value="Unassembled WGS sequence"/>
</dbReference>
<proteinExistence type="predicted"/>
<comment type="caution">
    <text evidence="3">The sequence shown here is derived from an EMBL/GenBank/DDBJ whole genome shotgun (WGS) entry which is preliminary data.</text>
</comment>
<dbReference type="InterPro" id="IPR050791">
    <property type="entry name" value="Aldo-Keto_reductase"/>
</dbReference>
<dbReference type="PANTHER" id="PTHR43625:SF40">
    <property type="entry name" value="ALDO-KETO REDUCTASE YAKC [NADP(+)]"/>
    <property type="match status" value="1"/>
</dbReference>
<name>A0A5M3WXU2_9ACTN</name>
<keyword evidence="1" id="KW-0560">Oxidoreductase</keyword>
<organism evidence="3 4">
    <name type="scientific">Acrocarpospora macrocephala</name>
    <dbReference type="NCBI Taxonomy" id="150177"/>
    <lineage>
        <taxon>Bacteria</taxon>
        <taxon>Bacillati</taxon>
        <taxon>Actinomycetota</taxon>
        <taxon>Actinomycetes</taxon>
        <taxon>Streptosporangiales</taxon>
        <taxon>Streptosporangiaceae</taxon>
        <taxon>Acrocarpospora</taxon>
    </lineage>
</organism>
<protein>
    <submittedName>
        <fullName evidence="3">Oxidoreductase</fullName>
    </submittedName>
</protein>
<dbReference type="OrthoDB" id="9768793at2"/>
<sequence>MPAPGDTFLIGGDLPVNRLGLGTMSLTGPGTWGEPADKGEALRVLRTAVELGVNFLDTADAYGPHVSERLIAEALHPYPAGLVIATKGGLTRQGPNRWAPCGRPEYLRQCTEMSLRRLRLDTIDLYHLHRVDPLVPLDDQLGTLADLQREGKIRHLGLSKVSIETIEAARGLAEITTVQNAFNQQDRTSEDVLDYCTAHRIGFIPYRPLGKGRLAGPDPTAPCDGTKATGGQLALSWLLHRSPVVIPIPGTSNATHLRENVQAGHLDLPGALPATPASVV</sequence>
<feature type="domain" description="NADP-dependent oxidoreductase" evidence="2">
    <location>
        <begin position="230"/>
        <end position="268"/>
    </location>
</feature>
<dbReference type="AlphaFoldDB" id="A0A5M3WXU2"/>
<dbReference type="SUPFAM" id="SSF51430">
    <property type="entry name" value="NAD(P)-linked oxidoreductase"/>
    <property type="match status" value="1"/>
</dbReference>
<evidence type="ECO:0000313" key="4">
    <source>
        <dbReference type="Proteomes" id="UP000331127"/>
    </source>
</evidence>
<dbReference type="Pfam" id="PF00248">
    <property type="entry name" value="Aldo_ket_red"/>
    <property type="match status" value="2"/>
</dbReference>
<feature type="domain" description="NADP-dependent oxidoreductase" evidence="2">
    <location>
        <begin position="18"/>
        <end position="216"/>
    </location>
</feature>
<keyword evidence="4" id="KW-1185">Reference proteome</keyword>
<dbReference type="PANTHER" id="PTHR43625">
    <property type="entry name" value="AFLATOXIN B1 ALDEHYDE REDUCTASE"/>
    <property type="match status" value="1"/>
</dbReference>
<dbReference type="InterPro" id="IPR023210">
    <property type="entry name" value="NADP_OxRdtase_dom"/>
</dbReference>
<evidence type="ECO:0000259" key="2">
    <source>
        <dbReference type="Pfam" id="PF00248"/>
    </source>
</evidence>